<name>A0A1G1XXA7_9BACT</name>
<dbReference type="EMBL" id="MHIB01000020">
    <property type="protein sequence ID" value="OGY44210.1"/>
    <property type="molecule type" value="Genomic_DNA"/>
</dbReference>
<dbReference type="Pfam" id="PF04464">
    <property type="entry name" value="Glyphos_transf"/>
    <property type="match status" value="1"/>
</dbReference>
<dbReference type="STRING" id="1797532.A2729_05140"/>
<accession>A0A1G1XXA7</accession>
<dbReference type="AlphaFoldDB" id="A0A1G1XXA7"/>
<protein>
    <recommendedName>
        <fullName evidence="3">UDP-N-acetylglucosamine 2-epimerase domain-containing protein</fullName>
    </recommendedName>
</protein>
<evidence type="ECO:0000313" key="1">
    <source>
        <dbReference type="EMBL" id="OGY44210.1"/>
    </source>
</evidence>
<dbReference type="InterPro" id="IPR007554">
    <property type="entry name" value="Glycerophosphate_synth"/>
</dbReference>
<dbReference type="InterPro" id="IPR043148">
    <property type="entry name" value="TagF_C"/>
</dbReference>
<gene>
    <name evidence="1" type="ORF">A2729_05140</name>
</gene>
<evidence type="ECO:0000313" key="2">
    <source>
        <dbReference type="Proteomes" id="UP000178930"/>
    </source>
</evidence>
<comment type="caution">
    <text evidence="1">The sequence shown here is derived from an EMBL/GenBank/DDBJ whole genome shotgun (WGS) entry which is preliminary data.</text>
</comment>
<evidence type="ECO:0008006" key="3">
    <source>
        <dbReference type="Google" id="ProtNLM"/>
    </source>
</evidence>
<reference evidence="1 2" key="1">
    <citation type="journal article" date="2016" name="Nat. Commun.">
        <title>Thousands of microbial genomes shed light on interconnected biogeochemical processes in an aquifer system.</title>
        <authorList>
            <person name="Anantharaman K."/>
            <person name="Brown C.T."/>
            <person name="Hug L.A."/>
            <person name="Sharon I."/>
            <person name="Castelle C.J."/>
            <person name="Probst A.J."/>
            <person name="Thomas B.C."/>
            <person name="Singh A."/>
            <person name="Wilkins M.J."/>
            <person name="Karaoz U."/>
            <person name="Brodie E.L."/>
            <person name="Williams K.H."/>
            <person name="Hubbard S.S."/>
            <person name="Banfield J.F."/>
        </authorList>
    </citation>
    <scope>NUCLEOTIDE SEQUENCE [LARGE SCALE GENOMIC DNA]</scope>
</reference>
<dbReference type="GO" id="GO:0047355">
    <property type="term" value="F:CDP-glycerol glycerophosphotransferase activity"/>
    <property type="evidence" value="ECO:0007669"/>
    <property type="project" value="InterPro"/>
</dbReference>
<sequence>MIPNFDFKNRQIFVIFNQPEILLLKRFLKKNRFFNSADITVVAYNKLVSHYLIKEKINHICFGDLVDSQKEQEISHQATTLLWQRLNSTLTALHSSSIDQDLINFFDCLKFELMLPLQQIYFYQLYFSEVFRRIKPGLVIYYQNHSVPILVLAQQLKQEQLRYAELSINRFFSIVSTIKRFLPLLGREKNHYQFVVDFFNRYNFFKRIYRFYKSRRLLARIEGRTDIATFSFIRFRPEIKEYLLNLALGDKSKPQTALVLASSHLSKSDCLPLLKSKIPYLQPDFSGGLDSTIDQNRFSLFLKTVKEQFFPKDAFPEFFAESFPYLFNLENKYQTYRLAFQYFNDLFNRLKPVLHYCAEEFSFMSRINLLVAKNQGVKTIGFSINSDQLMYAAYFEPLIDLNGSEGIKNFILPDEIWVAGKLIKSAYQRLKFFSGADANVLAKGSFKLKDFYQKRLDIIAAKEQARENILSKLKLPQGSKLILYTGRRFSLSFVYPNLLAEVFLKLKNKYHWQNVYLIIKPHPLEFNFLYFITNHYRFNPNIKIVKNFEIYPAIIASEALVTNFSFTAIEAALLNKPVILLDFLHNHQFSIYHQPIFKKVDNVEALALTIKEILMADQADLFRIKETDLSHYFSPLNSPL</sequence>
<organism evidence="1 2">
    <name type="scientific">Candidatus Buchananbacteria bacterium RIFCSPHIGHO2_01_FULL_39_14</name>
    <dbReference type="NCBI Taxonomy" id="1797532"/>
    <lineage>
        <taxon>Bacteria</taxon>
        <taxon>Candidatus Buchananiibacteriota</taxon>
    </lineage>
</organism>
<dbReference type="Gene3D" id="3.40.50.12580">
    <property type="match status" value="1"/>
</dbReference>
<dbReference type="Proteomes" id="UP000178930">
    <property type="component" value="Unassembled WGS sequence"/>
</dbReference>
<proteinExistence type="predicted"/>
<dbReference type="GO" id="GO:0016020">
    <property type="term" value="C:membrane"/>
    <property type="evidence" value="ECO:0007669"/>
    <property type="project" value="InterPro"/>
</dbReference>
<dbReference type="SUPFAM" id="SSF53756">
    <property type="entry name" value="UDP-Glycosyltransferase/glycogen phosphorylase"/>
    <property type="match status" value="1"/>
</dbReference>